<reference evidence="1" key="4">
    <citation type="submission" date="2019-03" db="UniProtKB">
        <authorList>
            <consortium name="EnsemblPlants"/>
        </authorList>
    </citation>
    <scope>IDENTIFICATION</scope>
</reference>
<reference evidence="1" key="3">
    <citation type="journal article" date="2017" name="Nature">
        <title>Genome sequence of the progenitor of the wheat D genome Aegilops tauschii.</title>
        <authorList>
            <person name="Luo M.C."/>
            <person name="Gu Y.Q."/>
            <person name="Puiu D."/>
            <person name="Wang H."/>
            <person name="Twardziok S.O."/>
            <person name="Deal K.R."/>
            <person name="Huo N."/>
            <person name="Zhu T."/>
            <person name="Wang L."/>
            <person name="Wang Y."/>
            <person name="McGuire P.E."/>
            <person name="Liu S."/>
            <person name="Long H."/>
            <person name="Ramasamy R.K."/>
            <person name="Rodriguez J.C."/>
            <person name="Van S.L."/>
            <person name="Yuan L."/>
            <person name="Wang Z."/>
            <person name="Xia Z."/>
            <person name="Xiao L."/>
            <person name="Anderson O.D."/>
            <person name="Ouyang S."/>
            <person name="Liang Y."/>
            <person name="Zimin A.V."/>
            <person name="Pertea G."/>
            <person name="Qi P."/>
            <person name="Bennetzen J.L."/>
            <person name="Dai X."/>
            <person name="Dawson M.W."/>
            <person name="Muller H.G."/>
            <person name="Kugler K."/>
            <person name="Rivarola-Duarte L."/>
            <person name="Spannagl M."/>
            <person name="Mayer K.F.X."/>
            <person name="Lu F.H."/>
            <person name="Bevan M.W."/>
            <person name="Leroy P."/>
            <person name="Li P."/>
            <person name="You F.M."/>
            <person name="Sun Q."/>
            <person name="Liu Z."/>
            <person name="Lyons E."/>
            <person name="Wicker T."/>
            <person name="Salzberg S.L."/>
            <person name="Devos K.M."/>
            <person name="Dvorak J."/>
        </authorList>
    </citation>
    <scope>NUCLEOTIDE SEQUENCE [LARGE SCALE GENOMIC DNA]</scope>
    <source>
        <strain evidence="1">cv. AL8/78</strain>
    </source>
</reference>
<dbReference type="Gramene" id="AET6Gv20639600.1">
    <property type="protein sequence ID" value="AET6Gv20639600.1"/>
    <property type="gene ID" value="AET6Gv20639600"/>
</dbReference>
<proteinExistence type="predicted"/>
<name>A0A453P814_AEGTS</name>
<dbReference type="Proteomes" id="UP000015105">
    <property type="component" value="Chromosome 6D"/>
</dbReference>
<evidence type="ECO:0000313" key="1">
    <source>
        <dbReference type="EnsemblPlants" id="AET6Gv20639600.1"/>
    </source>
</evidence>
<sequence length="89" mass="9753">MAAVLDAWRSKRAAITSWCVSALWSGLRRRHLRTTYALGAGGLKLNYDALSYAQNFDDGSRPGDGECEPDFTARFAPAGARRPSITCCR</sequence>
<reference evidence="1" key="5">
    <citation type="journal article" date="2021" name="G3 (Bethesda)">
        <title>Aegilops tauschii genome assembly Aet v5.0 features greater sequence contiguity and improved annotation.</title>
        <authorList>
            <person name="Wang L."/>
            <person name="Zhu T."/>
            <person name="Rodriguez J.C."/>
            <person name="Deal K.R."/>
            <person name="Dubcovsky J."/>
            <person name="McGuire P.E."/>
            <person name="Lux T."/>
            <person name="Spannagl M."/>
            <person name="Mayer K.F.X."/>
            <person name="Baldrich P."/>
            <person name="Meyers B.C."/>
            <person name="Huo N."/>
            <person name="Gu Y.Q."/>
            <person name="Zhou H."/>
            <person name="Devos K.M."/>
            <person name="Bennetzen J.L."/>
            <person name="Unver T."/>
            <person name="Budak H."/>
            <person name="Gulick P.J."/>
            <person name="Galiba G."/>
            <person name="Kalapos B."/>
            <person name="Nelson D.R."/>
            <person name="Li P."/>
            <person name="You F.M."/>
            <person name="Luo M.C."/>
            <person name="Dvorak J."/>
        </authorList>
    </citation>
    <scope>NUCLEOTIDE SEQUENCE [LARGE SCALE GENOMIC DNA]</scope>
    <source>
        <strain evidence="1">cv. AL8/78</strain>
    </source>
</reference>
<dbReference type="AlphaFoldDB" id="A0A453P814"/>
<dbReference type="EnsemblPlants" id="AET6Gv20639600.1">
    <property type="protein sequence ID" value="AET6Gv20639600.1"/>
    <property type="gene ID" value="AET6Gv20639600"/>
</dbReference>
<reference evidence="2" key="1">
    <citation type="journal article" date="2014" name="Science">
        <title>Ancient hybridizations among the ancestral genomes of bread wheat.</title>
        <authorList>
            <consortium name="International Wheat Genome Sequencing Consortium,"/>
            <person name="Marcussen T."/>
            <person name="Sandve S.R."/>
            <person name="Heier L."/>
            <person name="Spannagl M."/>
            <person name="Pfeifer M."/>
            <person name="Jakobsen K.S."/>
            <person name="Wulff B.B."/>
            <person name="Steuernagel B."/>
            <person name="Mayer K.F."/>
            <person name="Olsen O.A."/>
        </authorList>
    </citation>
    <scope>NUCLEOTIDE SEQUENCE [LARGE SCALE GENOMIC DNA]</scope>
    <source>
        <strain evidence="2">cv. AL8/78</strain>
    </source>
</reference>
<reference evidence="2" key="2">
    <citation type="journal article" date="2017" name="Nat. Plants">
        <title>The Aegilops tauschii genome reveals multiple impacts of transposons.</title>
        <authorList>
            <person name="Zhao G."/>
            <person name="Zou C."/>
            <person name="Li K."/>
            <person name="Wang K."/>
            <person name="Li T."/>
            <person name="Gao L."/>
            <person name="Zhang X."/>
            <person name="Wang H."/>
            <person name="Yang Z."/>
            <person name="Liu X."/>
            <person name="Jiang W."/>
            <person name="Mao L."/>
            <person name="Kong X."/>
            <person name="Jiao Y."/>
            <person name="Jia J."/>
        </authorList>
    </citation>
    <scope>NUCLEOTIDE SEQUENCE [LARGE SCALE GENOMIC DNA]</scope>
    <source>
        <strain evidence="2">cv. AL8/78</strain>
    </source>
</reference>
<evidence type="ECO:0000313" key="2">
    <source>
        <dbReference type="Proteomes" id="UP000015105"/>
    </source>
</evidence>
<keyword evidence="2" id="KW-1185">Reference proteome</keyword>
<organism evidence="1 2">
    <name type="scientific">Aegilops tauschii subsp. strangulata</name>
    <name type="common">Goatgrass</name>
    <dbReference type="NCBI Taxonomy" id="200361"/>
    <lineage>
        <taxon>Eukaryota</taxon>
        <taxon>Viridiplantae</taxon>
        <taxon>Streptophyta</taxon>
        <taxon>Embryophyta</taxon>
        <taxon>Tracheophyta</taxon>
        <taxon>Spermatophyta</taxon>
        <taxon>Magnoliopsida</taxon>
        <taxon>Liliopsida</taxon>
        <taxon>Poales</taxon>
        <taxon>Poaceae</taxon>
        <taxon>BOP clade</taxon>
        <taxon>Pooideae</taxon>
        <taxon>Triticodae</taxon>
        <taxon>Triticeae</taxon>
        <taxon>Triticinae</taxon>
        <taxon>Aegilops</taxon>
    </lineage>
</organism>
<protein>
    <submittedName>
        <fullName evidence="1">Uncharacterized protein</fullName>
    </submittedName>
</protein>
<accession>A0A453P814</accession>